<protein>
    <submittedName>
        <fullName evidence="1">Uncharacterized protein</fullName>
    </submittedName>
</protein>
<evidence type="ECO:0000313" key="2">
    <source>
        <dbReference type="Proteomes" id="UP001501588"/>
    </source>
</evidence>
<dbReference type="RefSeq" id="WP_343895945.1">
    <property type="nucleotide sequence ID" value="NZ_BAAAFZ010000038.1"/>
</dbReference>
<comment type="caution">
    <text evidence="1">The sequence shown here is derived from an EMBL/GenBank/DDBJ whole genome shotgun (WGS) entry which is preliminary data.</text>
</comment>
<proteinExistence type="predicted"/>
<evidence type="ECO:0000313" key="1">
    <source>
        <dbReference type="EMBL" id="GAA0587851.1"/>
    </source>
</evidence>
<dbReference type="Proteomes" id="UP001501588">
    <property type="component" value="Unassembled WGS sequence"/>
</dbReference>
<keyword evidence="2" id="KW-1185">Reference proteome</keyword>
<sequence>MHGGSSTVFAGAEADCTASCGQDERGFYTVVSHDSPVEDEGVDKLYDVEALELADATSTICSMPGALVATPKGDVAVETLERGDVARSAAGRPAPVV</sequence>
<reference evidence="1 2" key="1">
    <citation type="journal article" date="2019" name="Int. J. Syst. Evol. Microbiol.">
        <title>The Global Catalogue of Microorganisms (GCM) 10K type strain sequencing project: providing services to taxonomists for standard genome sequencing and annotation.</title>
        <authorList>
            <consortium name="The Broad Institute Genomics Platform"/>
            <consortium name="The Broad Institute Genome Sequencing Center for Infectious Disease"/>
            <person name="Wu L."/>
            <person name="Ma J."/>
        </authorList>
    </citation>
    <scope>NUCLEOTIDE SEQUENCE [LARGE SCALE GENOMIC DNA]</scope>
    <source>
        <strain evidence="1 2">JCM 9933</strain>
    </source>
</reference>
<organism evidence="1 2">
    <name type="scientific">Craurococcus roseus</name>
    <dbReference type="NCBI Taxonomy" id="77585"/>
    <lineage>
        <taxon>Bacteria</taxon>
        <taxon>Pseudomonadati</taxon>
        <taxon>Pseudomonadota</taxon>
        <taxon>Alphaproteobacteria</taxon>
        <taxon>Acetobacterales</taxon>
        <taxon>Acetobacteraceae</taxon>
        <taxon>Craurococcus</taxon>
    </lineage>
</organism>
<accession>A0ABN1FCJ8</accession>
<dbReference type="EMBL" id="BAAAFZ010000038">
    <property type="protein sequence ID" value="GAA0587851.1"/>
    <property type="molecule type" value="Genomic_DNA"/>
</dbReference>
<name>A0ABN1FCJ8_9PROT</name>
<gene>
    <name evidence="1" type="ORF">GCM10009416_28060</name>
</gene>